<evidence type="ECO:0000313" key="4">
    <source>
        <dbReference type="EMBL" id="PAA94864.1"/>
    </source>
</evidence>
<dbReference type="Proteomes" id="UP000215902">
    <property type="component" value="Unassembled WGS sequence"/>
</dbReference>
<proteinExistence type="predicted"/>
<dbReference type="AlphaFoldDB" id="A0A267HB45"/>
<dbReference type="InterPro" id="IPR011705">
    <property type="entry name" value="BACK"/>
</dbReference>
<dbReference type="PIRSF" id="PIRSF037037">
    <property type="entry name" value="Kelch-like_protein_gigaxonin"/>
    <property type="match status" value="1"/>
</dbReference>
<organism evidence="4 5">
    <name type="scientific">Macrostomum lignano</name>
    <dbReference type="NCBI Taxonomy" id="282301"/>
    <lineage>
        <taxon>Eukaryota</taxon>
        <taxon>Metazoa</taxon>
        <taxon>Spiralia</taxon>
        <taxon>Lophotrochozoa</taxon>
        <taxon>Platyhelminthes</taxon>
        <taxon>Rhabditophora</taxon>
        <taxon>Macrostomorpha</taxon>
        <taxon>Macrostomida</taxon>
        <taxon>Macrostomidae</taxon>
        <taxon>Macrostomum</taxon>
    </lineage>
</organism>
<evidence type="ECO:0000256" key="2">
    <source>
        <dbReference type="ARBA" id="ARBA00022737"/>
    </source>
</evidence>
<sequence>MEFVTLPINVWLDTEFFSADWTIVLNSQKAFRVNSKVLARYSRYFYKLFASAIRTAQPAMTAVTYSDPLDFSNLMAYLHYIDEHRDSERVPTETNAADDSMNEQFLGSLMQDADLLKRRLSLAKHFEIPFLIDAIVSTAIKKLSPYNCWMVMTTAVDPECNCKLLYDFAKDFILEHFVAATEQPQFVKLCSGEQLCELIDSKYLNVPAEIVIFDVICRWIETEQLDRSKYFCDLVHRMRHFMITDTQLQEMSAHHLAQTAEWQSILSTYFGKDRTADSSERQQSRLPRQAAFLCCGSVPYNVVSREQVVQVFNPILSEMVVHSNFSPATNFRTIEAVCLHLDNLVYVIGGVTCQDENCFKTSREVHIFDLRLRIWRPGTPLSNSRTQACGCVCDGLIYVMGGTKEFNSYFKFRYSSLGIVEQYNPATGLWRPRQNMLVTRVAASAASLNGMVYVCMGAWHSSMEQYDCQNDQWTLLTATLPVELVGFSLVAFDNCLYAIGGRKHRKSIGTKEVYCYNAEEQSWSKTAPLLSKRMYHSATVLNGYIYVFGGEAETFGGLSQKEAQLSVQRWNPSQESWTLCKPASCTSPGTFVSDLCFLGCCTISGCDYIEPLLNH</sequence>
<dbReference type="EMBL" id="NIVC01000001">
    <property type="protein sequence ID" value="PAA94864.1"/>
    <property type="molecule type" value="Genomic_DNA"/>
</dbReference>
<dbReference type="PANTHER" id="PTHR45632:SF3">
    <property type="entry name" value="KELCH-LIKE PROTEIN 32"/>
    <property type="match status" value="1"/>
</dbReference>
<evidence type="ECO:0000256" key="1">
    <source>
        <dbReference type="ARBA" id="ARBA00022441"/>
    </source>
</evidence>
<comment type="caution">
    <text evidence="4">The sequence shown here is derived from an EMBL/GenBank/DDBJ whole genome shotgun (WGS) entry which is preliminary data.</text>
</comment>
<keyword evidence="5" id="KW-1185">Reference proteome</keyword>
<dbReference type="InterPro" id="IPR011333">
    <property type="entry name" value="SKP1/BTB/POZ_sf"/>
</dbReference>
<dbReference type="SUPFAM" id="SSF117281">
    <property type="entry name" value="Kelch motif"/>
    <property type="match status" value="1"/>
</dbReference>
<dbReference type="SMART" id="SM00612">
    <property type="entry name" value="Kelch"/>
    <property type="match status" value="4"/>
</dbReference>
<dbReference type="Gene3D" id="3.30.710.10">
    <property type="entry name" value="Potassium Channel Kv1.1, Chain A"/>
    <property type="match status" value="1"/>
</dbReference>
<dbReference type="Gene3D" id="1.25.40.420">
    <property type="match status" value="1"/>
</dbReference>
<accession>A0A267HB45</accession>
<name>A0A267HB45_9PLAT</name>
<dbReference type="Gene3D" id="2.120.10.80">
    <property type="entry name" value="Kelch-type beta propeller"/>
    <property type="match status" value="2"/>
</dbReference>
<feature type="domain" description="BTB" evidence="3">
    <location>
        <begin position="19"/>
        <end position="81"/>
    </location>
</feature>
<keyword evidence="1" id="KW-0880">Kelch repeat</keyword>
<dbReference type="InterPro" id="IPR017096">
    <property type="entry name" value="BTB-kelch_protein"/>
</dbReference>
<dbReference type="OrthoDB" id="45365at2759"/>
<dbReference type="Pfam" id="PF00651">
    <property type="entry name" value="BTB"/>
    <property type="match status" value="1"/>
</dbReference>
<dbReference type="InterPro" id="IPR006652">
    <property type="entry name" value="Kelch_1"/>
</dbReference>
<dbReference type="InterPro" id="IPR000210">
    <property type="entry name" value="BTB/POZ_dom"/>
</dbReference>
<dbReference type="Pfam" id="PF07707">
    <property type="entry name" value="BACK"/>
    <property type="match status" value="1"/>
</dbReference>
<dbReference type="SMART" id="SM00875">
    <property type="entry name" value="BACK"/>
    <property type="match status" value="1"/>
</dbReference>
<evidence type="ECO:0000313" key="5">
    <source>
        <dbReference type="Proteomes" id="UP000215902"/>
    </source>
</evidence>
<dbReference type="SMART" id="SM00225">
    <property type="entry name" value="BTB"/>
    <property type="match status" value="1"/>
</dbReference>
<reference evidence="4 5" key="1">
    <citation type="submission" date="2017-06" db="EMBL/GenBank/DDBJ databases">
        <title>A platform for efficient transgenesis in Macrostomum lignano, a flatworm model organism for stem cell research.</title>
        <authorList>
            <person name="Berezikov E."/>
        </authorList>
    </citation>
    <scope>NUCLEOTIDE SEQUENCE [LARGE SCALE GENOMIC DNA]</scope>
    <source>
        <strain evidence="4">DV1</strain>
        <tissue evidence="4">Whole organism</tissue>
    </source>
</reference>
<dbReference type="InterPro" id="IPR015915">
    <property type="entry name" value="Kelch-typ_b-propeller"/>
</dbReference>
<dbReference type="STRING" id="282301.A0A267HB45"/>
<keyword evidence="2" id="KW-0677">Repeat</keyword>
<dbReference type="PANTHER" id="PTHR45632">
    <property type="entry name" value="LD33804P"/>
    <property type="match status" value="1"/>
</dbReference>
<evidence type="ECO:0000259" key="3">
    <source>
        <dbReference type="PROSITE" id="PS50097"/>
    </source>
</evidence>
<protein>
    <recommendedName>
        <fullName evidence="3">BTB domain-containing protein</fullName>
    </recommendedName>
</protein>
<dbReference type="PROSITE" id="PS50097">
    <property type="entry name" value="BTB"/>
    <property type="match status" value="1"/>
</dbReference>
<gene>
    <name evidence="4" type="ORF">BOX15_Mlig006906g1</name>
</gene>
<dbReference type="Pfam" id="PF24681">
    <property type="entry name" value="Kelch_KLHDC2_KLHL20_DRC7"/>
    <property type="match status" value="1"/>
</dbReference>